<keyword evidence="2" id="KW-0328">Glycosyltransferase</keyword>
<feature type="domain" description="Glycosyltransferase subfamily 4-like N-terminal" evidence="1">
    <location>
        <begin position="38"/>
        <end position="151"/>
    </location>
</feature>
<dbReference type="InterPro" id="IPR028098">
    <property type="entry name" value="Glyco_trans_4-like_N"/>
</dbReference>
<organism evidence="2 3">
    <name type="scientific">Leisingera daeponensis</name>
    <dbReference type="NCBI Taxonomy" id="405746"/>
    <lineage>
        <taxon>Bacteria</taxon>
        <taxon>Pseudomonadati</taxon>
        <taxon>Pseudomonadota</taxon>
        <taxon>Alphaproteobacteria</taxon>
        <taxon>Rhodobacterales</taxon>
        <taxon>Roseobacteraceae</taxon>
        <taxon>Leisingera</taxon>
    </lineage>
</organism>
<accession>A0ABS7NM77</accession>
<dbReference type="Pfam" id="PF13439">
    <property type="entry name" value="Glyco_transf_4"/>
    <property type="match status" value="1"/>
</dbReference>
<evidence type="ECO:0000313" key="2">
    <source>
        <dbReference type="EMBL" id="MBY6142290.1"/>
    </source>
</evidence>
<dbReference type="GO" id="GO:0016757">
    <property type="term" value="F:glycosyltransferase activity"/>
    <property type="evidence" value="ECO:0007669"/>
    <property type="project" value="UniProtKB-KW"/>
</dbReference>
<dbReference type="Gene3D" id="3.40.50.2000">
    <property type="entry name" value="Glycogen Phosphorylase B"/>
    <property type="match status" value="2"/>
</dbReference>
<dbReference type="RefSeq" id="WP_222510196.1">
    <property type="nucleotide sequence ID" value="NZ_JAHVJA010000026.1"/>
</dbReference>
<name>A0ABS7NM77_9RHOB</name>
<dbReference type="PANTHER" id="PTHR45947:SF3">
    <property type="entry name" value="SULFOQUINOVOSYL TRANSFERASE SQD2"/>
    <property type="match status" value="1"/>
</dbReference>
<proteinExistence type="predicted"/>
<dbReference type="InterPro" id="IPR050194">
    <property type="entry name" value="Glycosyltransferase_grp1"/>
</dbReference>
<dbReference type="PANTHER" id="PTHR45947">
    <property type="entry name" value="SULFOQUINOVOSYL TRANSFERASE SQD2"/>
    <property type="match status" value="1"/>
</dbReference>
<gene>
    <name evidence="2" type="ORF">KUV26_22930</name>
</gene>
<keyword evidence="2" id="KW-0808">Transferase</keyword>
<dbReference type="EC" id="2.4.-.-" evidence="2"/>
<dbReference type="Proteomes" id="UP000766629">
    <property type="component" value="Unassembled WGS sequence"/>
</dbReference>
<protein>
    <submittedName>
        <fullName evidence="2">Glycosyltransferase</fullName>
        <ecNumber evidence="2">2.4.-.-</ecNumber>
    </submittedName>
</protein>
<keyword evidence="3" id="KW-1185">Reference proteome</keyword>
<dbReference type="Pfam" id="PF13692">
    <property type="entry name" value="Glyco_trans_1_4"/>
    <property type="match status" value="1"/>
</dbReference>
<dbReference type="EMBL" id="JAHVJA010000026">
    <property type="protein sequence ID" value="MBY6142290.1"/>
    <property type="molecule type" value="Genomic_DNA"/>
</dbReference>
<sequence>MTVIRVTHLVDDTTAGGVMRVISHMMTTPDLTREADHSLLEVKRNRHSGGRLEADVIISHLAISWRLLPLLAALRVLNPAARLIHVEHSYTKCFTVLNVRRKRRFGALLKLSYALFHNVVAVSAAQGQWLRDEGFVRPDAMHVIPSCVDLSAFRELAPSEGAVKTIGAIGRLEPQKGFDILIKAFRELRDPGIALHIYGQGSEERLLRDLAAGDPRIHFKGFSSNPVATMAGLDAVMMPSRWEAYGLVAIETLAARRRLLVSNVDGLTDHLPHGAALVDGAGIKPWQSELEELFAAPPRPRGLGHAHNYERHFSDCWKSLCLSPGIASQRGSSPAGCVF</sequence>
<evidence type="ECO:0000259" key="1">
    <source>
        <dbReference type="Pfam" id="PF13439"/>
    </source>
</evidence>
<comment type="caution">
    <text evidence="2">The sequence shown here is derived from an EMBL/GenBank/DDBJ whole genome shotgun (WGS) entry which is preliminary data.</text>
</comment>
<reference evidence="2 3" key="1">
    <citation type="submission" date="2021-06" db="EMBL/GenBank/DDBJ databases">
        <title>50 bacteria genomes isolated from Dapeng, Shenzhen, China.</title>
        <authorList>
            <person name="Zheng W."/>
            <person name="Yu S."/>
            <person name="Huang Y."/>
        </authorList>
    </citation>
    <scope>NUCLEOTIDE SEQUENCE [LARGE SCALE GENOMIC DNA]</scope>
    <source>
        <strain evidence="2 3">DP1N14-2</strain>
    </source>
</reference>
<dbReference type="SUPFAM" id="SSF53756">
    <property type="entry name" value="UDP-Glycosyltransferase/glycogen phosphorylase"/>
    <property type="match status" value="1"/>
</dbReference>
<evidence type="ECO:0000313" key="3">
    <source>
        <dbReference type="Proteomes" id="UP000766629"/>
    </source>
</evidence>